<organism evidence="1 2">
    <name type="scientific">Bimuria novae-zelandiae CBS 107.79</name>
    <dbReference type="NCBI Taxonomy" id="1447943"/>
    <lineage>
        <taxon>Eukaryota</taxon>
        <taxon>Fungi</taxon>
        <taxon>Dikarya</taxon>
        <taxon>Ascomycota</taxon>
        <taxon>Pezizomycotina</taxon>
        <taxon>Dothideomycetes</taxon>
        <taxon>Pleosporomycetidae</taxon>
        <taxon>Pleosporales</taxon>
        <taxon>Massarineae</taxon>
        <taxon>Didymosphaeriaceae</taxon>
        <taxon>Bimuria</taxon>
    </lineage>
</organism>
<name>A0A6A5UI66_9PLEO</name>
<proteinExistence type="predicted"/>
<sequence>MDTLGAIEFMEAMNIPHFKQDVFNHFKVSHRQGWAMISENSVDRRHHRADGEEHRGRPRKISDWHIKEMDRMIKEEGFEARKMTWLDLAFEVGLEGVDERTISRAMGNTMSYHKCIACKKKWCNKSTATARKAWAEVIKERYPLPKDWYSVRFSDEVHWAIGPQGSIYIIRKPGERYCSNCIQHRDEKDDREKNLKRVHAWAAIGHDFKSDLTFYSIPSNNNGKMTQRAYIDQILKPVVKPWLQRGDKFVLEEDGDSGHGPGKSNIVRTWKQDNNLTSYFNCHSSPDFSPIENCWQPPKQYVKKFPHWDEGDTRELALEGWDKVTQKFINERVETMPQRLQDCINMDGQMTGW</sequence>
<dbReference type="AlphaFoldDB" id="A0A6A5UI66"/>
<dbReference type="OrthoDB" id="3943628at2759"/>
<keyword evidence="2" id="KW-1185">Reference proteome</keyword>
<dbReference type="Proteomes" id="UP000800036">
    <property type="component" value="Unassembled WGS sequence"/>
</dbReference>
<dbReference type="GO" id="GO:0003676">
    <property type="term" value="F:nucleic acid binding"/>
    <property type="evidence" value="ECO:0007669"/>
    <property type="project" value="InterPro"/>
</dbReference>
<gene>
    <name evidence="1" type="ORF">BU23DRAFT_585773</name>
</gene>
<accession>A0A6A5UI66</accession>
<dbReference type="Gene3D" id="3.30.420.10">
    <property type="entry name" value="Ribonuclease H-like superfamily/Ribonuclease H"/>
    <property type="match status" value="1"/>
</dbReference>
<evidence type="ECO:0000313" key="1">
    <source>
        <dbReference type="EMBL" id="KAF1964030.1"/>
    </source>
</evidence>
<dbReference type="EMBL" id="ML976817">
    <property type="protein sequence ID" value="KAF1964030.1"/>
    <property type="molecule type" value="Genomic_DNA"/>
</dbReference>
<evidence type="ECO:0000313" key="2">
    <source>
        <dbReference type="Proteomes" id="UP000800036"/>
    </source>
</evidence>
<evidence type="ECO:0008006" key="3">
    <source>
        <dbReference type="Google" id="ProtNLM"/>
    </source>
</evidence>
<dbReference type="InterPro" id="IPR036397">
    <property type="entry name" value="RNaseH_sf"/>
</dbReference>
<protein>
    <recommendedName>
        <fullName evidence="3">Tc1-like transposase DDE domain-containing protein</fullName>
    </recommendedName>
</protein>
<reference evidence="1" key="1">
    <citation type="journal article" date="2020" name="Stud. Mycol.">
        <title>101 Dothideomycetes genomes: a test case for predicting lifestyles and emergence of pathogens.</title>
        <authorList>
            <person name="Haridas S."/>
            <person name="Albert R."/>
            <person name="Binder M."/>
            <person name="Bloem J."/>
            <person name="Labutti K."/>
            <person name="Salamov A."/>
            <person name="Andreopoulos B."/>
            <person name="Baker S."/>
            <person name="Barry K."/>
            <person name="Bills G."/>
            <person name="Bluhm B."/>
            <person name="Cannon C."/>
            <person name="Castanera R."/>
            <person name="Culley D."/>
            <person name="Daum C."/>
            <person name="Ezra D."/>
            <person name="Gonzalez J."/>
            <person name="Henrissat B."/>
            <person name="Kuo A."/>
            <person name="Liang C."/>
            <person name="Lipzen A."/>
            <person name="Lutzoni F."/>
            <person name="Magnuson J."/>
            <person name="Mondo S."/>
            <person name="Nolan M."/>
            <person name="Ohm R."/>
            <person name="Pangilinan J."/>
            <person name="Park H.-J."/>
            <person name="Ramirez L."/>
            <person name="Alfaro M."/>
            <person name="Sun H."/>
            <person name="Tritt A."/>
            <person name="Yoshinaga Y."/>
            <person name="Zwiers L.-H."/>
            <person name="Turgeon B."/>
            <person name="Goodwin S."/>
            <person name="Spatafora J."/>
            <person name="Crous P."/>
            <person name="Grigoriev I."/>
        </authorList>
    </citation>
    <scope>NUCLEOTIDE SEQUENCE</scope>
    <source>
        <strain evidence="1">CBS 107.79</strain>
    </source>
</reference>